<dbReference type="AlphaFoldDB" id="A0A2P6QXC8"/>
<sequence>MFGLRCVEVVGKRAEKKKEVQKSSHGRKAERIEEKRVKGSWKLIYDAEVCRGWL</sequence>
<reference evidence="1 2" key="1">
    <citation type="journal article" date="2018" name="Nat. Genet.">
        <title>The Rosa genome provides new insights in the design of modern roses.</title>
        <authorList>
            <person name="Bendahmane M."/>
        </authorList>
    </citation>
    <scope>NUCLEOTIDE SEQUENCE [LARGE SCALE GENOMIC DNA]</scope>
    <source>
        <strain evidence="2">cv. Old Blush</strain>
    </source>
</reference>
<comment type="caution">
    <text evidence="1">The sequence shown here is derived from an EMBL/GenBank/DDBJ whole genome shotgun (WGS) entry which is preliminary data.</text>
</comment>
<evidence type="ECO:0000313" key="2">
    <source>
        <dbReference type="Proteomes" id="UP000238479"/>
    </source>
</evidence>
<organism evidence="1 2">
    <name type="scientific">Rosa chinensis</name>
    <name type="common">China rose</name>
    <dbReference type="NCBI Taxonomy" id="74649"/>
    <lineage>
        <taxon>Eukaryota</taxon>
        <taxon>Viridiplantae</taxon>
        <taxon>Streptophyta</taxon>
        <taxon>Embryophyta</taxon>
        <taxon>Tracheophyta</taxon>
        <taxon>Spermatophyta</taxon>
        <taxon>Magnoliopsida</taxon>
        <taxon>eudicotyledons</taxon>
        <taxon>Gunneridae</taxon>
        <taxon>Pentapetalae</taxon>
        <taxon>rosids</taxon>
        <taxon>fabids</taxon>
        <taxon>Rosales</taxon>
        <taxon>Rosaceae</taxon>
        <taxon>Rosoideae</taxon>
        <taxon>Rosoideae incertae sedis</taxon>
        <taxon>Rosa</taxon>
    </lineage>
</organism>
<dbReference type="Proteomes" id="UP000238479">
    <property type="component" value="Chromosome 4"/>
</dbReference>
<name>A0A2P6QXC8_ROSCH</name>
<keyword evidence="2" id="KW-1185">Reference proteome</keyword>
<evidence type="ECO:0000313" key="1">
    <source>
        <dbReference type="EMBL" id="PRQ38821.1"/>
    </source>
</evidence>
<proteinExistence type="predicted"/>
<accession>A0A2P6QXC8</accession>
<gene>
    <name evidence="1" type="ORF">RchiOBHm_Chr4g0418221</name>
</gene>
<dbReference type="Gramene" id="PRQ38821">
    <property type="protein sequence ID" value="PRQ38821"/>
    <property type="gene ID" value="RchiOBHm_Chr4g0418221"/>
</dbReference>
<protein>
    <submittedName>
        <fullName evidence="1">Uncharacterized protein</fullName>
    </submittedName>
</protein>
<dbReference type="EMBL" id="PDCK01000042">
    <property type="protein sequence ID" value="PRQ38821.1"/>
    <property type="molecule type" value="Genomic_DNA"/>
</dbReference>